<proteinExistence type="predicted"/>
<feature type="chain" id="PRO_5045464158" evidence="2">
    <location>
        <begin position="20"/>
        <end position="339"/>
    </location>
</feature>
<dbReference type="Proteomes" id="UP000305041">
    <property type="component" value="Unassembled WGS sequence"/>
</dbReference>
<evidence type="ECO:0000256" key="2">
    <source>
        <dbReference type="SAM" id="SignalP"/>
    </source>
</evidence>
<gene>
    <name evidence="3" type="ORF">FEE96_19670</name>
</gene>
<evidence type="ECO:0000256" key="1">
    <source>
        <dbReference type="SAM" id="MobiDB-lite"/>
    </source>
</evidence>
<evidence type="ECO:0000313" key="4">
    <source>
        <dbReference type="Proteomes" id="UP000305041"/>
    </source>
</evidence>
<accession>A0ABY2UQX3</accession>
<feature type="signal peptide" evidence="2">
    <location>
        <begin position="1"/>
        <end position="19"/>
    </location>
</feature>
<evidence type="ECO:0000313" key="3">
    <source>
        <dbReference type="EMBL" id="TLP57597.1"/>
    </source>
</evidence>
<dbReference type="InterPro" id="IPR009380">
    <property type="entry name" value="DUF1036"/>
</dbReference>
<organism evidence="3 4">
    <name type="scientific">Parasedimentitalea maritima</name>
    <dbReference type="NCBI Taxonomy" id="2578117"/>
    <lineage>
        <taxon>Bacteria</taxon>
        <taxon>Pseudomonadati</taxon>
        <taxon>Pseudomonadota</taxon>
        <taxon>Alphaproteobacteria</taxon>
        <taxon>Rhodobacterales</taxon>
        <taxon>Paracoccaceae</taxon>
        <taxon>Parasedimentitalea</taxon>
    </lineage>
</organism>
<sequence>MKVSILTTTLTLVASPVLAGLEICNDSTQSLSVAVGYAEGKAWVSEGWWNIGAGDCKTPLGGDLKNRYYYYRATAQGDPFISGDYMFCTTSDAFTIKGDENCRKRGYDEVGFSKVDTGKTAKNYTLTLVDAAGAKRTEEPPAPAPAPRSSTAAPGTYGEPYSNNATHQGCWSQSVAECAFHAEGTKFFVRDDGRTPSSVFAALNGLYPGTPISVEGDLEAIYDRTADVVLRNVSVRPSTEYDAILDKLQGSWYSTEDPHFQFNVLGSERENTYDGAPSGLEYISVSNWCGQFEGGGPYLYAMEEETGESYCYAVDYIDALVLNLTYLPRGNPLEFRKLD</sequence>
<dbReference type="Pfam" id="PF06282">
    <property type="entry name" value="DUF1036"/>
    <property type="match status" value="1"/>
</dbReference>
<dbReference type="EMBL" id="VAUA01000011">
    <property type="protein sequence ID" value="TLP57597.1"/>
    <property type="molecule type" value="Genomic_DNA"/>
</dbReference>
<comment type="caution">
    <text evidence="3">The sequence shown here is derived from an EMBL/GenBank/DDBJ whole genome shotgun (WGS) entry which is preliminary data.</text>
</comment>
<protein>
    <submittedName>
        <fullName evidence="3">DUF1036 domain-containing protein</fullName>
    </submittedName>
</protein>
<keyword evidence="2" id="KW-0732">Signal</keyword>
<keyword evidence="4" id="KW-1185">Reference proteome</keyword>
<name>A0ABY2UQX3_9RHOB</name>
<feature type="region of interest" description="Disordered" evidence="1">
    <location>
        <begin position="132"/>
        <end position="157"/>
    </location>
</feature>
<dbReference type="RefSeq" id="WP_138164827.1">
    <property type="nucleotide sequence ID" value="NZ_VAUA01000011.1"/>
</dbReference>
<reference evidence="3 4" key="1">
    <citation type="submission" date="2019-05" db="EMBL/GenBank/DDBJ databases">
        <title>Draft genome sequence of Pelagicola sp. DSW4-44.</title>
        <authorList>
            <person name="Oh J."/>
        </authorList>
    </citation>
    <scope>NUCLEOTIDE SEQUENCE [LARGE SCALE GENOMIC DNA]</scope>
    <source>
        <strain evidence="3 4">DSW4-44</strain>
    </source>
</reference>